<sequence length="247" mass="27715">MKRQNKPFVVEVKRRRRPEKLSVSEPTRTDMRAADYSVSELNPADDFHIPAFLQTGQPQPAAAAPLSHFFTLPAKDEKPLSEKTPELAFDAIWGKAATGPRILPSLVDIPSPEPVIEPEPRPRQTRRRTQSPAPHFQTAAEERSPKGLFIEAEDIEEGDKAFIPATPIVTASPTPSRKPRSATPQSPLHGKKPLNVPAPTPQREIHAEDTISLEPCRKTRSWRSRQNDASQLPPGQRWKRRLHPCAW</sequence>
<feature type="compositionally biased region" description="Basic residues" evidence="1">
    <location>
        <begin position="237"/>
        <end position="247"/>
    </location>
</feature>
<dbReference type="KEGG" id="bid:Bind_3044"/>
<dbReference type="eggNOG" id="ENOG502ZTZ5">
    <property type="taxonomic scope" value="Bacteria"/>
</dbReference>
<reference evidence="2 3" key="2">
    <citation type="journal article" date="2010" name="J. Bacteriol.">
        <title>Complete genome sequence of Beijerinckia indica subsp. indica.</title>
        <authorList>
            <person name="Tamas I."/>
            <person name="Dedysh S.N."/>
            <person name="Liesack W."/>
            <person name="Stott M.B."/>
            <person name="Alam M."/>
            <person name="Murrell J.C."/>
            <person name="Dunfield P.F."/>
        </authorList>
    </citation>
    <scope>NUCLEOTIDE SEQUENCE [LARGE SCALE GENOMIC DNA]</scope>
    <source>
        <strain evidence="3">ATCC 9039 / DSM 1715 / NCIMB 8712</strain>
    </source>
</reference>
<dbReference type="OrthoDB" id="8020326at2"/>
<dbReference type="AlphaFoldDB" id="B2IBI0"/>
<evidence type="ECO:0000313" key="2">
    <source>
        <dbReference type="EMBL" id="ACB96606.1"/>
    </source>
</evidence>
<evidence type="ECO:0000313" key="3">
    <source>
        <dbReference type="Proteomes" id="UP000001695"/>
    </source>
</evidence>
<name>B2IBI0_BEII9</name>
<accession>B2IBI0</accession>
<protein>
    <submittedName>
        <fullName evidence="2">Uncharacterized protein</fullName>
    </submittedName>
</protein>
<organism evidence="2 3">
    <name type="scientific">Beijerinckia indica subsp. indica (strain ATCC 9039 / DSM 1715 / NCIMB 8712)</name>
    <dbReference type="NCBI Taxonomy" id="395963"/>
    <lineage>
        <taxon>Bacteria</taxon>
        <taxon>Pseudomonadati</taxon>
        <taxon>Pseudomonadota</taxon>
        <taxon>Alphaproteobacteria</taxon>
        <taxon>Hyphomicrobiales</taxon>
        <taxon>Beijerinckiaceae</taxon>
        <taxon>Beijerinckia</taxon>
    </lineage>
</organism>
<feature type="region of interest" description="Disordered" evidence="1">
    <location>
        <begin position="104"/>
        <end position="247"/>
    </location>
</feature>
<proteinExistence type="predicted"/>
<reference evidence="3" key="1">
    <citation type="submission" date="2008-03" db="EMBL/GenBank/DDBJ databases">
        <title>Complete sequence of chromosome of Beijerinckia indica subsp. indica ATCC 9039.</title>
        <authorList>
            <consortium name="US DOE Joint Genome Institute"/>
            <person name="Copeland A."/>
            <person name="Lucas S."/>
            <person name="Lapidus A."/>
            <person name="Glavina del Rio T."/>
            <person name="Dalin E."/>
            <person name="Tice H."/>
            <person name="Bruce D."/>
            <person name="Goodwin L."/>
            <person name="Pitluck S."/>
            <person name="LaButti K."/>
            <person name="Schmutz J."/>
            <person name="Larimer F."/>
            <person name="Land M."/>
            <person name="Hauser L."/>
            <person name="Kyrpides N."/>
            <person name="Mikhailova N."/>
            <person name="Dunfield P.F."/>
            <person name="Dedysh S.N."/>
            <person name="Liesack W."/>
            <person name="Saw J.H."/>
            <person name="Alam M."/>
            <person name="Chen Y."/>
            <person name="Murrell J.C."/>
            <person name="Richardson P."/>
        </authorList>
    </citation>
    <scope>NUCLEOTIDE SEQUENCE [LARGE SCALE GENOMIC DNA]</scope>
    <source>
        <strain evidence="3">ATCC 9039 / DSM 1715 / NCIMB 8712</strain>
    </source>
</reference>
<gene>
    <name evidence="2" type="ordered locus">Bind_3044</name>
</gene>
<dbReference type="EMBL" id="CP001016">
    <property type="protein sequence ID" value="ACB96606.1"/>
    <property type="molecule type" value="Genomic_DNA"/>
</dbReference>
<dbReference type="RefSeq" id="WP_012385955.1">
    <property type="nucleotide sequence ID" value="NC_010581.1"/>
</dbReference>
<dbReference type="Proteomes" id="UP000001695">
    <property type="component" value="Chromosome"/>
</dbReference>
<keyword evidence="3" id="KW-1185">Reference proteome</keyword>
<evidence type="ECO:0000256" key="1">
    <source>
        <dbReference type="SAM" id="MobiDB-lite"/>
    </source>
</evidence>
<dbReference type="HOGENOM" id="CLU_1060941_0_0_5"/>